<feature type="chain" id="PRO_5003603994" evidence="6">
    <location>
        <begin position="26"/>
        <end position="866"/>
    </location>
</feature>
<accession>H6L309</accession>
<dbReference type="eggNOG" id="COG2885">
    <property type="taxonomic scope" value="Bacteria"/>
</dbReference>
<dbReference type="InterPro" id="IPR036737">
    <property type="entry name" value="OmpA-like_sf"/>
</dbReference>
<evidence type="ECO:0000259" key="7">
    <source>
        <dbReference type="PROSITE" id="PS51123"/>
    </source>
</evidence>
<evidence type="ECO:0000256" key="5">
    <source>
        <dbReference type="SAM" id="MobiDB-lite"/>
    </source>
</evidence>
<dbReference type="GO" id="GO:0009279">
    <property type="term" value="C:cell outer membrane"/>
    <property type="evidence" value="ECO:0007669"/>
    <property type="project" value="UniProtKB-SubCell"/>
</dbReference>
<feature type="domain" description="OmpA-like" evidence="7">
    <location>
        <begin position="622"/>
        <end position="743"/>
    </location>
</feature>
<evidence type="ECO:0000313" key="9">
    <source>
        <dbReference type="Proteomes" id="UP000007519"/>
    </source>
</evidence>
<dbReference type="Gene3D" id="1.25.40.10">
    <property type="entry name" value="Tetratricopeptide repeat domain"/>
    <property type="match status" value="1"/>
</dbReference>
<keyword evidence="6" id="KW-0732">Signal</keyword>
<dbReference type="PANTHER" id="PTHR30329:SF21">
    <property type="entry name" value="LIPOPROTEIN YIAD-RELATED"/>
    <property type="match status" value="1"/>
</dbReference>
<organism evidence="8 9">
    <name type="scientific">Saprospira grandis (strain Lewin)</name>
    <dbReference type="NCBI Taxonomy" id="984262"/>
    <lineage>
        <taxon>Bacteria</taxon>
        <taxon>Pseudomonadati</taxon>
        <taxon>Bacteroidota</taxon>
        <taxon>Saprospiria</taxon>
        <taxon>Saprospirales</taxon>
        <taxon>Saprospiraceae</taxon>
        <taxon>Saprospira</taxon>
    </lineage>
</organism>
<dbReference type="Gene3D" id="3.30.1330.60">
    <property type="entry name" value="OmpA-like domain"/>
    <property type="match status" value="3"/>
</dbReference>
<dbReference type="Pfam" id="PF07676">
    <property type="entry name" value="PD40"/>
    <property type="match status" value="2"/>
</dbReference>
<dbReference type="SUPFAM" id="SSF103088">
    <property type="entry name" value="OmpA-like"/>
    <property type="match status" value="3"/>
</dbReference>
<dbReference type="Pfam" id="PF00691">
    <property type="entry name" value="OmpA"/>
    <property type="match status" value="3"/>
</dbReference>
<evidence type="ECO:0000313" key="8">
    <source>
        <dbReference type="EMBL" id="AFC23736.1"/>
    </source>
</evidence>
<feature type="domain" description="OmpA-like" evidence="7">
    <location>
        <begin position="745"/>
        <end position="866"/>
    </location>
</feature>
<evidence type="ECO:0000256" key="3">
    <source>
        <dbReference type="ARBA" id="ARBA00023237"/>
    </source>
</evidence>
<dbReference type="KEGG" id="sgn:SGRA_1001"/>
<dbReference type="eggNOG" id="COG0457">
    <property type="taxonomic scope" value="Bacteria"/>
</dbReference>
<evidence type="ECO:0000256" key="2">
    <source>
        <dbReference type="ARBA" id="ARBA00023136"/>
    </source>
</evidence>
<sequence>MQRIGKKLLLSLGFGLLLGGTSLSAQSVALKKAQDFYQKKLYKEAVLHFETALEEGAKEEADLLAQLAESYALCNELDKALAYYKKRILIAEGKENYYLPYARLLKTKKQLDAARSYLQRVPAKWAKEVKLELAALDFIKKESGSQPYFSVFSLEGINSKSADFAPLMHHGLLLFSSSRSVAVKKEGVTSWTNDAFNQYYYLPLDEQGQPTGQLQPLHKMPSKDINDAPMAYSPKEDWLAISSNNYMDGLRPIPESGLMMDIYFYPMKKWNSWDHSQEQFFQHNSPLDNKTPYSTGQACFNKDGSALYFASNRPGGYGGFDLYVSFRTKNGWGRPQNLGPAVNTAGHELHPFLDSKGRLFFASDGQPGYGGLDLFTVERYEDGVKWGNLTNLGPNVNTAYDELSLYYDAEKEFGFFSSNRPGGQGHEDLYRLKLERPLPAREPRRFKPGDKLILVDIYQPKEVRLDKIKNDTLDQLVQDLLRQKEVVIQIYAHTDSKGSYRANLLLAEKRAKAAYEYLVSRGVDKKRIRYQGFGEKYLANNCKDGVRCSEDKHRANRRLEFIVIGRISDAGQYLQEYMPAIAVAEMDNPQDRPRITASTSNNSSRSSGSGSSRRKPERKSHYAIGDYIKVANIYYEHDKTAVDKNSPGLKELLKVLQDHPHVKLEIGSHTDATGSKSYNQRLSQQRANAVKNYLVAKGIPANRLVAKGYGESEILNHCKDGVRCSKAQHAVNRRTEFKVIGQSGFKYGDIIKVDNINYSTNSAVLDKRDMRGLNEIVRILKANKISVEIRSHTDSRGSAKKNLDLSERRAKAVYDYLIEQGVSKFRLKYKGYGETLPLNKCKDGVPCSSKEHAVNRRTDFKVIGLK</sequence>
<feature type="compositionally biased region" description="Low complexity" evidence="5">
    <location>
        <begin position="600"/>
        <end position="611"/>
    </location>
</feature>
<proteinExistence type="predicted"/>
<gene>
    <name evidence="8" type="ordered locus">SGRA_1001</name>
</gene>
<dbReference type="Proteomes" id="UP000007519">
    <property type="component" value="Chromosome"/>
</dbReference>
<evidence type="ECO:0000256" key="4">
    <source>
        <dbReference type="PROSITE-ProRule" id="PRU00473"/>
    </source>
</evidence>
<dbReference type="PRINTS" id="PR01021">
    <property type="entry name" value="OMPADOMAIN"/>
</dbReference>
<dbReference type="STRING" id="984262.SGRA_1001"/>
<dbReference type="EMBL" id="CP002831">
    <property type="protein sequence ID" value="AFC23736.1"/>
    <property type="molecule type" value="Genomic_DNA"/>
</dbReference>
<feature type="region of interest" description="Disordered" evidence="5">
    <location>
        <begin position="587"/>
        <end position="619"/>
    </location>
</feature>
<dbReference type="AlphaFoldDB" id="H6L309"/>
<protein>
    <submittedName>
        <fullName evidence="8">OmpA/MotB domain protein</fullName>
    </submittedName>
</protein>
<keyword evidence="9" id="KW-1185">Reference proteome</keyword>
<feature type="domain" description="OmpA-like" evidence="7">
    <location>
        <begin position="445"/>
        <end position="567"/>
    </location>
</feature>
<dbReference type="InterPro" id="IPR011990">
    <property type="entry name" value="TPR-like_helical_dom_sf"/>
</dbReference>
<evidence type="ECO:0000256" key="1">
    <source>
        <dbReference type="ARBA" id="ARBA00004442"/>
    </source>
</evidence>
<dbReference type="InterPro" id="IPR050330">
    <property type="entry name" value="Bact_OuterMem_StrucFunc"/>
</dbReference>
<evidence type="ECO:0000256" key="6">
    <source>
        <dbReference type="SAM" id="SignalP"/>
    </source>
</evidence>
<dbReference type="SUPFAM" id="SSF48452">
    <property type="entry name" value="TPR-like"/>
    <property type="match status" value="1"/>
</dbReference>
<comment type="subcellular location">
    <subcellularLocation>
        <location evidence="1">Cell outer membrane</location>
    </subcellularLocation>
</comment>
<dbReference type="InterPro" id="IPR006665">
    <property type="entry name" value="OmpA-like"/>
</dbReference>
<dbReference type="HOGENOM" id="CLU_014978_0_0_10"/>
<dbReference type="PANTHER" id="PTHR30329">
    <property type="entry name" value="STATOR ELEMENT OF FLAGELLAR MOTOR COMPLEX"/>
    <property type="match status" value="1"/>
</dbReference>
<keyword evidence="2 4" id="KW-0472">Membrane</keyword>
<dbReference type="SUPFAM" id="SSF82171">
    <property type="entry name" value="DPP6 N-terminal domain-like"/>
    <property type="match status" value="1"/>
</dbReference>
<dbReference type="PROSITE" id="PS51123">
    <property type="entry name" value="OMPA_2"/>
    <property type="match status" value="3"/>
</dbReference>
<reference evidence="8 9" key="1">
    <citation type="journal article" date="2012" name="Stand. Genomic Sci.">
        <title>Complete genome sequencing and analysis of Saprospira grandis str. Lewin, a predatory marine bacterium.</title>
        <authorList>
            <person name="Saw J.H."/>
            <person name="Yuryev A."/>
            <person name="Kanbe M."/>
            <person name="Hou S."/>
            <person name="Young A.G."/>
            <person name="Aizawa S."/>
            <person name="Alam M."/>
        </authorList>
    </citation>
    <scope>NUCLEOTIDE SEQUENCE [LARGE SCALE GENOMIC DNA]</scope>
    <source>
        <strain evidence="8 9">Lewin</strain>
    </source>
</reference>
<dbReference type="RefSeq" id="WP_015691385.1">
    <property type="nucleotide sequence ID" value="NC_016940.1"/>
</dbReference>
<name>H6L309_SAPGL</name>
<dbReference type="CDD" id="cd07185">
    <property type="entry name" value="OmpA_C-like"/>
    <property type="match status" value="3"/>
</dbReference>
<keyword evidence="3" id="KW-0998">Cell outer membrane</keyword>
<dbReference type="OrthoDB" id="9809364at2"/>
<dbReference type="InterPro" id="IPR011659">
    <property type="entry name" value="WD40"/>
</dbReference>
<feature type="signal peptide" evidence="6">
    <location>
        <begin position="1"/>
        <end position="25"/>
    </location>
</feature>
<dbReference type="InterPro" id="IPR006664">
    <property type="entry name" value="OMP_bac"/>
</dbReference>